<protein>
    <recommendedName>
        <fullName evidence="5">Major capsid protein</fullName>
    </recommendedName>
</protein>
<accession>A0A0K1Y5W3</accession>
<reference evidence="3 4" key="1">
    <citation type="submission" date="2015-06" db="EMBL/GenBank/DDBJ databases">
        <title>Complete genomic sequence analysis of Two virulent actinophages of Streptomyces flavovirens.</title>
        <authorList>
            <person name="Sharaf A."/>
            <person name="Marie E."/>
            <person name="ElBaz R."/>
            <person name="Elmaghraby I."/>
            <person name="Mercati F."/>
        </authorList>
    </citation>
    <scope>NUCLEOTIDE SEQUENCE [LARGE SCALE GENOMIC DNA]</scope>
</reference>
<proteinExistence type="predicted"/>
<evidence type="ECO:0000256" key="2">
    <source>
        <dbReference type="ARBA" id="ARBA00023200"/>
    </source>
</evidence>
<dbReference type="Pfam" id="PF03864">
    <property type="entry name" value="Phage_cap_E"/>
    <property type="match status" value="1"/>
</dbReference>
<keyword evidence="1" id="KW-0946">Virion</keyword>
<evidence type="ECO:0008006" key="5">
    <source>
        <dbReference type="Google" id="ProtNLM"/>
    </source>
</evidence>
<dbReference type="InterPro" id="IPR053738">
    <property type="entry name" value="Lambda_capsid_assembly"/>
</dbReference>
<sequence>MSWTLDTEFIEPTELTGLIRAALADLQVNRFTLSRWLPNVEVDDIAYEFTKGGGGLAETASYRSWDAESKIGRREGLAKVMGELPPISEKILLNEYDRLRLRKLTRDDALPFIARDAQRLARNIGARFEVGRGQALVNAQAPIPELQQTVDFGRSPEHSVVAAVLWSDHENATPIDDLEMWVQTYIDTNGVAPAVILMSRQVLNNMRQCDQVQRQVYPLAPAGSTPIVNADQVSTVLTAAELPPIEIYDAKVKVEGVSTRITPANAVALLPEPGATTAAQPTELGATLLGTTAEALEAEYELVGDEQPGIVSAAYKSKDPIRLWTHAAAIGLPILAEPNLTFKAQVLA</sequence>
<keyword evidence="2" id="KW-1035">Host cytoplasm</keyword>
<evidence type="ECO:0000313" key="3">
    <source>
        <dbReference type="EMBL" id="AKY02176.1"/>
    </source>
</evidence>
<evidence type="ECO:0000256" key="1">
    <source>
        <dbReference type="ARBA" id="ARBA00022561"/>
    </source>
</evidence>
<dbReference type="EMBL" id="KT221033">
    <property type="protein sequence ID" value="AKY02176.1"/>
    <property type="molecule type" value="Genomic_DNA"/>
</dbReference>
<dbReference type="Gene3D" id="3.90.1690.10">
    <property type="entry name" value="phage-related protein like domain"/>
    <property type="match status" value="1"/>
</dbReference>
<gene>
    <name evidence="3" type="ORF">SF1_270</name>
</gene>
<dbReference type="KEGG" id="vg:26626359"/>
<organism evidence="3 4">
    <name type="scientific">Streptomyces phage SF1</name>
    <dbReference type="NCBI Taxonomy" id="1690817"/>
    <lineage>
        <taxon>Viruses</taxon>
        <taxon>Duplodnaviria</taxon>
        <taxon>Heunggongvirae</taxon>
        <taxon>Uroviricota</taxon>
        <taxon>Caudoviricetes</taxon>
        <taxon>Sfunavirus</taxon>
        <taxon>Sfunavirus SF1</taxon>
    </lineage>
</organism>
<dbReference type="InterPro" id="IPR005564">
    <property type="entry name" value="Major_capsid_GpE"/>
</dbReference>
<dbReference type="OrthoDB" id="3825at10239"/>
<dbReference type="GO" id="GO:0019028">
    <property type="term" value="C:viral capsid"/>
    <property type="evidence" value="ECO:0007669"/>
    <property type="project" value="UniProtKB-KW"/>
</dbReference>
<keyword evidence="1" id="KW-0167">Capsid protein</keyword>
<keyword evidence="4" id="KW-1185">Reference proteome</keyword>
<dbReference type="GeneID" id="26626359"/>
<dbReference type="RefSeq" id="YP_009199275.1">
    <property type="nucleotide sequence ID" value="NC_028807.1"/>
</dbReference>
<dbReference type="Proteomes" id="UP000201570">
    <property type="component" value="Segment"/>
</dbReference>
<evidence type="ECO:0000313" key="4">
    <source>
        <dbReference type="Proteomes" id="UP000201570"/>
    </source>
</evidence>
<name>A0A0K1Y5W3_9CAUD</name>